<sequence>MKRLVPWLIGFAVYGLRWTCRVRIHNDPRADIRRRTGRSYVFAQLHSQQVAAGMFGEQGTGAMVSRSADGEMIVPTLRLCGKTPVRGSSGKNRKGGATALHALVKHVQAGWPAVIAVDGPRGPRGVAQKGAGFLAQKTETPVLPVLVVPARRWVFAKTWDRMQVPKPFSMIDIYFGEPITVGPDDDVRRVAETVGHALHALEFKHDPQQRPEPPVNLAVIDTDTDLPAGCNRSDDSPILITDDADQRTAAATRVA</sequence>
<dbReference type="AlphaFoldDB" id="A0A517NJA8"/>
<name>A0A517NJA8_9BACT</name>
<dbReference type="CDD" id="cd07983">
    <property type="entry name" value="LPLAT_DUF374-like"/>
    <property type="match status" value="1"/>
</dbReference>
<dbReference type="RefSeq" id="WP_145174653.1">
    <property type="nucleotide sequence ID" value="NZ_CP036525.1"/>
</dbReference>
<proteinExistence type="predicted"/>
<dbReference type="KEGG" id="rlc:K227x_55380"/>
<dbReference type="OrthoDB" id="9810508at2"/>
<gene>
    <name evidence="2" type="ORF">K227x_55380</name>
</gene>
<evidence type="ECO:0000259" key="1">
    <source>
        <dbReference type="Pfam" id="PF04028"/>
    </source>
</evidence>
<reference evidence="2 3" key="1">
    <citation type="submission" date="2019-02" db="EMBL/GenBank/DDBJ databases">
        <title>Deep-cultivation of Planctomycetes and their phenomic and genomic characterization uncovers novel biology.</title>
        <authorList>
            <person name="Wiegand S."/>
            <person name="Jogler M."/>
            <person name="Boedeker C."/>
            <person name="Pinto D."/>
            <person name="Vollmers J."/>
            <person name="Rivas-Marin E."/>
            <person name="Kohn T."/>
            <person name="Peeters S.H."/>
            <person name="Heuer A."/>
            <person name="Rast P."/>
            <person name="Oberbeckmann S."/>
            <person name="Bunk B."/>
            <person name="Jeske O."/>
            <person name="Meyerdierks A."/>
            <person name="Storesund J.E."/>
            <person name="Kallscheuer N."/>
            <person name="Luecker S."/>
            <person name="Lage O.M."/>
            <person name="Pohl T."/>
            <person name="Merkel B.J."/>
            <person name="Hornburger P."/>
            <person name="Mueller R.-W."/>
            <person name="Bruemmer F."/>
            <person name="Labrenz M."/>
            <person name="Spormann A.M."/>
            <person name="Op den Camp H."/>
            <person name="Overmann J."/>
            <person name="Amann R."/>
            <person name="Jetten M.S.M."/>
            <person name="Mascher T."/>
            <person name="Medema M.H."/>
            <person name="Devos D.P."/>
            <person name="Kaster A.-K."/>
            <person name="Ovreas L."/>
            <person name="Rohde M."/>
            <person name="Galperin M.Y."/>
            <person name="Jogler C."/>
        </authorList>
    </citation>
    <scope>NUCLEOTIDE SEQUENCE [LARGE SCALE GENOMIC DNA]</scope>
    <source>
        <strain evidence="2 3">K22_7</strain>
    </source>
</reference>
<evidence type="ECO:0000313" key="2">
    <source>
        <dbReference type="EMBL" id="QDT07113.1"/>
    </source>
</evidence>
<evidence type="ECO:0000313" key="3">
    <source>
        <dbReference type="Proteomes" id="UP000318538"/>
    </source>
</evidence>
<protein>
    <recommendedName>
        <fullName evidence="1">DUF374 domain-containing protein</fullName>
    </recommendedName>
</protein>
<dbReference type="InterPro" id="IPR007172">
    <property type="entry name" value="DUF374"/>
</dbReference>
<feature type="domain" description="DUF374" evidence="1">
    <location>
        <begin position="57"/>
        <end position="124"/>
    </location>
</feature>
<dbReference type="Proteomes" id="UP000318538">
    <property type="component" value="Chromosome"/>
</dbReference>
<keyword evidence="3" id="KW-1185">Reference proteome</keyword>
<accession>A0A517NJA8</accession>
<dbReference type="EMBL" id="CP036525">
    <property type="protein sequence ID" value="QDT07113.1"/>
    <property type="molecule type" value="Genomic_DNA"/>
</dbReference>
<organism evidence="2 3">
    <name type="scientific">Rubripirellula lacrimiformis</name>
    <dbReference type="NCBI Taxonomy" id="1930273"/>
    <lineage>
        <taxon>Bacteria</taxon>
        <taxon>Pseudomonadati</taxon>
        <taxon>Planctomycetota</taxon>
        <taxon>Planctomycetia</taxon>
        <taxon>Pirellulales</taxon>
        <taxon>Pirellulaceae</taxon>
        <taxon>Rubripirellula</taxon>
    </lineage>
</organism>
<dbReference type="Pfam" id="PF04028">
    <property type="entry name" value="DUF374"/>
    <property type="match status" value="1"/>
</dbReference>